<dbReference type="Pfam" id="PF00111">
    <property type="entry name" value="Fer2"/>
    <property type="match status" value="1"/>
</dbReference>
<dbReference type="PROSITE" id="PS51085">
    <property type="entry name" value="2FE2S_FER_2"/>
    <property type="match status" value="1"/>
</dbReference>
<dbReference type="PROSITE" id="PS00197">
    <property type="entry name" value="2FE2S_FER_1"/>
    <property type="match status" value="1"/>
</dbReference>
<dbReference type="PROSITE" id="PS51379">
    <property type="entry name" value="4FE4S_FER_2"/>
    <property type="match status" value="2"/>
</dbReference>
<comment type="caution">
    <text evidence="6">The sequence shown here is derived from an EMBL/GenBank/DDBJ whole genome shotgun (WGS) entry which is preliminary data.</text>
</comment>
<dbReference type="GO" id="GO:0046872">
    <property type="term" value="F:metal ion binding"/>
    <property type="evidence" value="ECO:0007669"/>
    <property type="project" value="UniProtKB-KW"/>
</dbReference>
<organism evidence="6 7">
    <name type="scientific">candidate division TA06 bacterium</name>
    <dbReference type="NCBI Taxonomy" id="2250710"/>
    <lineage>
        <taxon>Bacteria</taxon>
        <taxon>Bacteria division TA06</taxon>
    </lineage>
</organism>
<evidence type="ECO:0000256" key="1">
    <source>
        <dbReference type="ARBA" id="ARBA00022723"/>
    </source>
</evidence>
<dbReference type="SUPFAM" id="SSF54292">
    <property type="entry name" value="2Fe-2S ferredoxin-like"/>
    <property type="match status" value="1"/>
</dbReference>
<feature type="domain" description="2Fe-2S ferredoxin-type" evidence="4">
    <location>
        <begin position="22"/>
        <end position="100"/>
    </location>
</feature>
<dbReference type="InterPro" id="IPR012675">
    <property type="entry name" value="Beta-grasp_dom_sf"/>
</dbReference>
<dbReference type="Gene3D" id="3.10.20.30">
    <property type="match status" value="1"/>
</dbReference>
<evidence type="ECO:0000313" key="6">
    <source>
        <dbReference type="EMBL" id="RKX67212.1"/>
    </source>
</evidence>
<dbReference type="Pfam" id="PF13187">
    <property type="entry name" value="Fer4_9"/>
    <property type="match status" value="1"/>
</dbReference>
<dbReference type="Gene3D" id="3.30.70.20">
    <property type="match status" value="1"/>
</dbReference>
<keyword evidence="2" id="KW-0408">Iron</keyword>
<accession>A0A660S977</accession>
<dbReference type="InterPro" id="IPR017900">
    <property type="entry name" value="4Fe4S_Fe_S_CS"/>
</dbReference>
<gene>
    <name evidence="6" type="ORF">DRP44_02755</name>
</gene>
<dbReference type="InterPro" id="IPR036010">
    <property type="entry name" value="2Fe-2S_ferredoxin-like_sf"/>
</dbReference>
<dbReference type="InterPro" id="IPR006058">
    <property type="entry name" value="2Fe2S_fd_BS"/>
</dbReference>
<dbReference type="EMBL" id="QNBC01000024">
    <property type="protein sequence ID" value="RKX67212.1"/>
    <property type="molecule type" value="Genomic_DNA"/>
</dbReference>
<sequence>MEEIAEANSSASSGIDDKKIKHWIHIYVLGKQYKVPASLTIMQALEYAGYRFNKSVGCRAGFCGACSTMYRVEGDYKIKTALACQTMAEDGMYLVQIPFSPAVKAKYDINNEPYDGNVFLKYYPELARCVSCNTCTKTCPQDLQVMDYVQAAIKGDFQKVAEWSFDCIQCGLCAVRCPAEIVQYHAAQLGRRMYGKYGLSEEPNIVKRVEEIMSGKFEEEFKKVMSLQKDELEKVYVKQQNEREIY</sequence>
<dbReference type="GO" id="GO:0051537">
    <property type="term" value="F:2 iron, 2 sulfur cluster binding"/>
    <property type="evidence" value="ECO:0007669"/>
    <property type="project" value="InterPro"/>
</dbReference>
<evidence type="ECO:0000259" key="4">
    <source>
        <dbReference type="PROSITE" id="PS51085"/>
    </source>
</evidence>
<dbReference type="CDD" id="cd00207">
    <property type="entry name" value="fer2"/>
    <property type="match status" value="1"/>
</dbReference>
<dbReference type="InterPro" id="IPR017896">
    <property type="entry name" value="4Fe4S_Fe-S-bd"/>
</dbReference>
<evidence type="ECO:0000256" key="2">
    <source>
        <dbReference type="ARBA" id="ARBA00023004"/>
    </source>
</evidence>
<dbReference type="AlphaFoldDB" id="A0A660S977"/>
<evidence type="ECO:0000313" key="7">
    <source>
        <dbReference type="Proteomes" id="UP000282321"/>
    </source>
</evidence>
<feature type="domain" description="4Fe-4S ferredoxin-type" evidence="5">
    <location>
        <begin position="120"/>
        <end position="149"/>
    </location>
</feature>
<dbReference type="InterPro" id="IPR001041">
    <property type="entry name" value="2Fe-2S_ferredoxin-type"/>
</dbReference>
<reference evidence="6 7" key="1">
    <citation type="submission" date="2018-06" db="EMBL/GenBank/DDBJ databases">
        <title>Extensive metabolic versatility and redundancy in microbially diverse, dynamic hydrothermal sediments.</title>
        <authorList>
            <person name="Dombrowski N."/>
            <person name="Teske A."/>
            <person name="Baker B.J."/>
        </authorList>
    </citation>
    <scope>NUCLEOTIDE SEQUENCE [LARGE SCALE GENOMIC DNA]</scope>
    <source>
        <strain evidence="6">B35_G9</strain>
    </source>
</reference>
<feature type="domain" description="4Fe-4S ferredoxin-type" evidence="5">
    <location>
        <begin position="159"/>
        <end position="187"/>
    </location>
</feature>
<dbReference type="Proteomes" id="UP000282321">
    <property type="component" value="Unassembled WGS sequence"/>
</dbReference>
<proteinExistence type="predicted"/>
<protein>
    <submittedName>
        <fullName evidence="6">4Fe-4S ferredoxin</fullName>
    </submittedName>
</protein>
<keyword evidence="1" id="KW-0479">Metal-binding</keyword>
<keyword evidence="3" id="KW-0411">Iron-sulfur</keyword>
<dbReference type="SUPFAM" id="SSF46548">
    <property type="entry name" value="alpha-helical ferredoxin"/>
    <property type="match status" value="1"/>
</dbReference>
<evidence type="ECO:0000259" key="5">
    <source>
        <dbReference type="PROSITE" id="PS51379"/>
    </source>
</evidence>
<name>A0A660S977_UNCT6</name>
<dbReference type="PROSITE" id="PS00198">
    <property type="entry name" value="4FE4S_FER_1"/>
    <property type="match status" value="1"/>
</dbReference>
<evidence type="ECO:0000256" key="3">
    <source>
        <dbReference type="ARBA" id="ARBA00023014"/>
    </source>
</evidence>